<proteinExistence type="predicted"/>
<keyword evidence="3" id="KW-1185">Reference proteome</keyword>
<dbReference type="SUPFAM" id="SSF47986">
    <property type="entry name" value="DEATH domain"/>
    <property type="match status" value="1"/>
</dbReference>
<name>A0A210QDX6_MIZYE</name>
<dbReference type="Proteomes" id="UP000242188">
    <property type="component" value="Unassembled WGS sequence"/>
</dbReference>
<evidence type="ECO:0000256" key="1">
    <source>
        <dbReference type="SAM" id="Coils"/>
    </source>
</evidence>
<dbReference type="InterPro" id="IPR011029">
    <property type="entry name" value="DEATH-like_dom_sf"/>
</dbReference>
<dbReference type="AlphaFoldDB" id="A0A210QDX6"/>
<protein>
    <recommendedName>
        <fullName evidence="4">CARD domain-containing protein</fullName>
    </recommendedName>
</protein>
<evidence type="ECO:0000313" key="2">
    <source>
        <dbReference type="EMBL" id="OWF46963.1"/>
    </source>
</evidence>
<sequence>MNEEDKSKITENLTVLRESVMISIHPILHTLIEKGVFKFEFLAQFDQISDRHNQFSKFISFLTSSGHKLAYSTFKTALKAEGFHNLVETMERTEPDPNRTIHSEQVESATAAGAPGGELLGAMKEMFADAERKHEERMKRIVEDVSHIRKKQTEAELLRQEDQKHLHELHELNKRTLGILQQSSGEEKHLREEFTRLQEIQKEMRQTDNDRLLRLRGKNFEIQELNCMIKKTEKQLEEKIEENSTLKKTICDQYEKLQSILEKQNQTLKVRTVNRQVNQAVEEYKRTGIIDLNFQISLRD</sequence>
<comment type="caution">
    <text evidence="2">The sequence shown here is derived from an EMBL/GenBank/DDBJ whole genome shotgun (WGS) entry which is preliminary data.</text>
</comment>
<gene>
    <name evidence="2" type="ORF">KP79_PYT14903</name>
</gene>
<dbReference type="Gene3D" id="1.10.533.10">
    <property type="entry name" value="Death Domain, Fas"/>
    <property type="match status" value="1"/>
</dbReference>
<dbReference type="EMBL" id="NEDP02004063">
    <property type="protein sequence ID" value="OWF46963.1"/>
    <property type="molecule type" value="Genomic_DNA"/>
</dbReference>
<organism evidence="2 3">
    <name type="scientific">Mizuhopecten yessoensis</name>
    <name type="common">Japanese scallop</name>
    <name type="synonym">Patinopecten yessoensis</name>
    <dbReference type="NCBI Taxonomy" id="6573"/>
    <lineage>
        <taxon>Eukaryota</taxon>
        <taxon>Metazoa</taxon>
        <taxon>Spiralia</taxon>
        <taxon>Lophotrochozoa</taxon>
        <taxon>Mollusca</taxon>
        <taxon>Bivalvia</taxon>
        <taxon>Autobranchia</taxon>
        <taxon>Pteriomorphia</taxon>
        <taxon>Pectinida</taxon>
        <taxon>Pectinoidea</taxon>
        <taxon>Pectinidae</taxon>
        <taxon>Mizuhopecten</taxon>
    </lineage>
</organism>
<feature type="coiled-coil region" evidence="1">
    <location>
        <begin position="190"/>
        <end position="249"/>
    </location>
</feature>
<accession>A0A210QDX6</accession>
<evidence type="ECO:0000313" key="3">
    <source>
        <dbReference type="Proteomes" id="UP000242188"/>
    </source>
</evidence>
<keyword evidence="1" id="KW-0175">Coiled coil</keyword>
<reference evidence="2 3" key="1">
    <citation type="journal article" date="2017" name="Nat. Ecol. Evol.">
        <title>Scallop genome provides insights into evolution of bilaterian karyotype and development.</title>
        <authorList>
            <person name="Wang S."/>
            <person name="Zhang J."/>
            <person name="Jiao W."/>
            <person name="Li J."/>
            <person name="Xun X."/>
            <person name="Sun Y."/>
            <person name="Guo X."/>
            <person name="Huan P."/>
            <person name="Dong B."/>
            <person name="Zhang L."/>
            <person name="Hu X."/>
            <person name="Sun X."/>
            <person name="Wang J."/>
            <person name="Zhao C."/>
            <person name="Wang Y."/>
            <person name="Wang D."/>
            <person name="Huang X."/>
            <person name="Wang R."/>
            <person name="Lv J."/>
            <person name="Li Y."/>
            <person name="Zhang Z."/>
            <person name="Liu B."/>
            <person name="Lu W."/>
            <person name="Hui Y."/>
            <person name="Liang J."/>
            <person name="Zhou Z."/>
            <person name="Hou R."/>
            <person name="Li X."/>
            <person name="Liu Y."/>
            <person name="Li H."/>
            <person name="Ning X."/>
            <person name="Lin Y."/>
            <person name="Zhao L."/>
            <person name="Xing Q."/>
            <person name="Dou J."/>
            <person name="Li Y."/>
            <person name="Mao J."/>
            <person name="Guo H."/>
            <person name="Dou H."/>
            <person name="Li T."/>
            <person name="Mu C."/>
            <person name="Jiang W."/>
            <person name="Fu Q."/>
            <person name="Fu X."/>
            <person name="Miao Y."/>
            <person name="Liu J."/>
            <person name="Yu Q."/>
            <person name="Li R."/>
            <person name="Liao H."/>
            <person name="Li X."/>
            <person name="Kong Y."/>
            <person name="Jiang Z."/>
            <person name="Chourrout D."/>
            <person name="Li R."/>
            <person name="Bao Z."/>
        </authorList>
    </citation>
    <scope>NUCLEOTIDE SEQUENCE [LARGE SCALE GENOMIC DNA]</scope>
    <source>
        <strain evidence="2 3">PY_sf001</strain>
    </source>
</reference>
<evidence type="ECO:0008006" key="4">
    <source>
        <dbReference type="Google" id="ProtNLM"/>
    </source>
</evidence>